<sequence length="401" mass="47078">MNCREFWDNCQKDITNGWQTLADKSEMKFEWPINCPIEVRELVGPERFDAQDPKFMMPFFWKRDPVPASRSWGIIVCAIEWTFGFILLLLYSLHYIIAFFTSEGATIIAFICFITLLQLSIFFSAKVLFVIAILEKHANLLKQQLIFQYITCVFLLLNATFTFTADMGGYNEEYLFGRNDPFLIRIAAIISVIFIFVELYLRLMTKAVYTFINETKRFRIALDNSRWRYRKRVYFSYCSIMQQSLSSLAKSQSIPKTEDIMNATRKLTLSSLISNKIDKREVADQMCQTTNEPKLLRSPKPIRYNCRTTRNSRQRQQIIERRESRSRSRTNQAGVALLKGNSNSAGVTFYIGMQLNSKYLQRLRKGNLKDVTTIPLINTTKQHHQQYHHRRRCQSLNDNER</sequence>
<feature type="region of interest" description="Disordered" evidence="1">
    <location>
        <begin position="380"/>
        <end position="401"/>
    </location>
</feature>
<evidence type="ECO:0000256" key="1">
    <source>
        <dbReference type="SAM" id="MobiDB-lite"/>
    </source>
</evidence>
<reference evidence="3" key="1">
    <citation type="submission" date="2015-03" db="EMBL/GenBank/DDBJ databases">
        <title>Wuchereria bancrofti Genome Sequencing Papua New Guinea Strain.</title>
        <authorList>
            <person name="Small S.T."/>
            <person name="Serre D."/>
            <person name="Zimmerman P.A."/>
        </authorList>
    </citation>
    <scope>NUCLEOTIDE SEQUENCE [LARGE SCALE GENOMIC DNA]</scope>
    <source>
        <strain evidence="3">pt0022</strain>
    </source>
</reference>
<evidence type="ECO:0000313" key="4">
    <source>
        <dbReference type="WBParaSite" id="mrna-Wban_04480"/>
    </source>
</evidence>
<dbReference type="WBParaSite" id="mrna-Wban_04480">
    <property type="protein sequence ID" value="mrna-Wban_04480"/>
    <property type="gene ID" value="Wban_04480"/>
</dbReference>
<keyword evidence="2" id="KW-1133">Transmembrane helix</keyword>
<dbReference type="AlphaFoldDB" id="A0AAF5PRZ9"/>
<feature type="transmembrane region" description="Helical" evidence="2">
    <location>
        <begin position="72"/>
        <end position="101"/>
    </location>
</feature>
<reference evidence="4" key="3">
    <citation type="submission" date="2024-02" db="UniProtKB">
        <authorList>
            <consortium name="WormBaseParasite"/>
        </authorList>
    </citation>
    <scope>IDENTIFICATION</scope>
    <source>
        <strain evidence="4">pt0022</strain>
    </source>
</reference>
<evidence type="ECO:0000313" key="3">
    <source>
        <dbReference type="Proteomes" id="UP000093561"/>
    </source>
</evidence>
<protein>
    <submittedName>
        <fullName evidence="4">Uncharacterized protein</fullName>
    </submittedName>
</protein>
<evidence type="ECO:0000256" key="2">
    <source>
        <dbReference type="SAM" id="Phobius"/>
    </source>
</evidence>
<name>A0AAF5PRZ9_WUCBA</name>
<organism evidence="3 4">
    <name type="scientific">Wuchereria bancrofti</name>
    <dbReference type="NCBI Taxonomy" id="6293"/>
    <lineage>
        <taxon>Eukaryota</taxon>
        <taxon>Metazoa</taxon>
        <taxon>Ecdysozoa</taxon>
        <taxon>Nematoda</taxon>
        <taxon>Chromadorea</taxon>
        <taxon>Rhabditida</taxon>
        <taxon>Spirurina</taxon>
        <taxon>Spiruromorpha</taxon>
        <taxon>Filarioidea</taxon>
        <taxon>Onchocercidae</taxon>
        <taxon>Wuchereria</taxon>
    </lineage>
</organism>
<reference evidence="3" key="2">
    <citation type="journal article" date="2016" name="Mol. Ecol.">
        <title>Population genomics of the filarial nematode parasite Wuchereria bancrofti from mosquitoes.</title>
        <authorList>
            <person name="Small S.T."/>
            <person name="Reimer L.J."/>
            <person name="Tisch D.J."/>
            <person name="King C.L."/>
            <person name="Christensen B.M."/>
            <person name="Siba P.M."/>
            <person name="Kazura J.W."/>
            <person name="Serre D."/>
            <person name="Zimmerman P.A."/>
        </authorList>
    </citation>
    <scope>NUCLEOTIDE SEQUENCE</scope>
    <source>
        <strain evidence="3">pt0022</strain>
    </source>
</reference>
<dbReference type="Proteomes" id="UP000093561">
    <property type="component" value="Unassembled WGS sequence"/>
</dbReference>
<keyword evidence="2" id="KW-0812">Transmembrane</keyword>
<feature type="transmembrane region" description="Helical" evidence="2">
    <location>
        <begin position="182"/>
        <end position="201"/>
    </location>
</feature>
<accession>A0AAF5PRZ9</accession>
<keyword evidence="2" id="KW-0472">Membrane</keyword>
<feature type="transmembrane region" description="Helical" evidence="2">
    <location>
        <begin position="146"/>
        <end position="170"/>
    </location>
</feature>
<feature type="compositionally biased region" description="Basic residues" evidence="1">
    <location>
        <begin position="381"/>
        <end position="393"/>
    </location>
</feature>
<feature type="transmembrane region" description="Helical" evidence="2">
    <location>
        <begin position="107"/>
        <end position="134"/>
    </location>
</feature>
<proteinExistence type="predicted"/>
<feature type="region of interest" description="Disordered" evidence="1">
    <location>
        <begin position="309"/>
        <end position="333"/>
    </location>
</feature>